<evidence type="ECO:0000256" key="9">
    <source>
        <dbReference type="SAM" id="MobiDB-lite"/>
    </source>
</evidence>
<feature type="region of interest" description="Disordered" evidence="9">
    <location>
        <begin position="1"/>
        <end position="64"/>
    </location>
</feature>
<dbReference type="GO" id="GO:0005634">
    <property type="term" value="C:nucleus"/>
    <property type="evidence" value="ECO:0007669"/>
    <property type="project" value="UniProtKB-SubCell"/>
</dbReference>
<comment type="similarity">
    <text evidence="7">Belongs to the polyadenylate-binding RBP45 family.</text>
</comment>
<dbReference type="GO" id="GO:0006397">
    <property type="term" value="P:mRNA processing"/>
    <property type="evidence" value="ECO:0007669"/>
    <property type="project" value="UniProtKB-KW"/>
</dbReference>
<dbReference type="InterPro" id="IPR050825">
    <property type="entry name" value="RBM42_RBP45_47-like"/>
</dbReference>
<dbReference type="SUPFAM" id="SSF54928">
    <property type="entry name" value="RNA-binding domain, RBD"/>
    <property type="match status" value="3"/>
</dbReference>
<dbReference type="FunFam" id="3.30.70.330:FF:000236">
    <property type="entry name" value="Polyadenylate-binding protein RBP45C"/>
    <property type="match status" value="1"/>
</dbReference>
<reference evidence="11 12" key="1">
    <citation type="journal article" date="2021" name="Commun. Biol.">
        <title>The genome of Shorea leprosula (Dipterocarpaceae) highlights the ecological relevance of drought in aseasonal tropical rainforests.</title>
        <authorList>
            <person name="Ng K.K.S."/>
            <person name="Kobayashi M.J."/>
            <person name="Fawcett J.A."/>
            <person name="Hatakeyama M."/>
            <person name="Paape T."/>
            <person name="Ng C.H."/>
            <person name="Ang C.C."/>
            <person name="Tnah L.H."/>
            <person name="Lee C.T."/>
            <person name="Nishiyama T."/>
            <person name="Sese J."/>
            <person name="O'Brien M.J."/>
            <person name="Copetti D."/>
            <person name="Mohd Noor M.I."/>
            <person name="Ong R.C."/>
            <person name="Putra M."/>
            <person name="Sireger I.Z."/>
            <person name="Indrioko S."/>
            <person name="Kosugi Y."/>
            <person name="Izuno A."/>
            <person name="Isagi Y."/>
            <person name="Lee S.L."/>
            <person name="Shimizu K.K."/>
        </authorList>
    </citation>
    <scope>NUCLEOTIDE SEQUENCE [LARGE SCALE GENOMIC DNA]</scope>
    <source>
        <strain evidence="11">214</strain>
    </source>
</reference>
<evidence type="ECO:0000256" key="8">
    <source>
        <dbReference type="PROSITE-ProRule" id="PRU00176"/>
    </source>
</evidence>
<dbReference type="Gene3D" id="3.30.70.330">
    <property type="match status" value="3"/>
</dbReference>
<feature type="domain" description="RRM" evidence="10">
    <location>
        <begin position="282"/>
        <end position="354"/>
    </location>
</feature>
<evidence type="ECO:0000259" key="10">
    <source>
        <dbReference type="PROSITE" id="PS50102"/>
    </source>
</evidence>
<dbReference type="SMART" id="SM00360">
    <property type="entry name" value="RRM"/>
    <property type="match status" value="3"/>
</dbReference>
<keyword evidence="5" id="KW-0539">Nucleus</keyword>
<evidence type="ECO:0000256" key="5">
    <source>
        <dbReference type="ARBA" id="ARBA00023242"/>
    </source>
</evidence>
<keyword evidence="2" id="KW-0507">mRNA processing</keyword>
<evidence type="ECO:0000256" key="3">
    <source>
        <dbReference type="ARBA" id="ARBA00022737"/>
    </source>
</evidence>
<accession>A0AAV5JPU7</accession>
<keyword evidence="12" id="KW-1185">Reference proteome</keyword>
<dbReference type="PANTHER" id="PTHR47640:SF6">
    <property type="entry name" value="POLYADENYLATE-BINDING PROTEIN RBP45A"/>
    <property type="match status" value="1"/>
</dbReference>
<feature type="compositionally biased region" description="Low complexity" evidence="9">
    <location>
        <begin position="20"/>
        <end position="43"/>
    </location>
</feature>
<evidence type="ECO:0000256" key="4">
    <source>
        <dbReference type="ARBA" id="ARBA00022884"/>
    </source>
</evidence>
<dbReference type="EMBL" id="BPVZ01000044">
    <property type="protein sequence ID" value="GKV15642.1"/>
    <property type="molecule type" value="Genomic_DNA"/>
</dbReference>
<name>A0AAV5JPU7_9ROSI</name>
<feature type="domain" description="RRM" evidence="10">
    <location>
        <begin position="174"/>
        <end position="253"/>
    </location>
</feature>
<evidence type="ECO:0000313" key="11">
    <source>
        <dbReference type="EMBL" id="GKV15642.1"/>
    </source>
</evidence>
<dbReference type="PROSITE" id="PS50102">
    <property type="entry name" value="RRM"/>
    <property type="match status" value="3"/>
</dbReference>
<feature type="compositionally biased region" description="Pro residues" evidence="9">
    <location>
        <begin position="44"/>
        <end position="63"/>
    </location>
</feature>
<protein>
    <recommendedName>
        <fullName evidence="10">RRM domain-containing protein</fullName>
    </recommendedName>
</protein>
<organism evidence="11 12">
    <name type="scientific">Rubroshorea leprosula</name>
    <dbReference type="NCBI Taxonomy" id="152421"/>
    <lineage>
        <taxon>Eukaryota</taxon>
        <taxon>Viridiplantae</taxon>
        <taxon>Streptophyta</taxon>
        <taxon>Embryophyta</taxon>
        <taxon>Tracheophyta</taxon>
        <taxon>Spermatophyta</taxon>
        <taxon>Magnoliopsida</taxon>
        <taxon>eudicotyledons</taxon>
        <taxon>Gunneridae</taxon>
        <taxon>Pentapetalae</taxon>
        <taxon>rosids</taxon>
        <taxon>malvids</taxon>
        <taxon>Malvales</taxon>
        <taxon>Dipterocarpaceae</taxon>
        <taxon>Rubroshorea</taxon>
    </lineage>
</organism>
<dbReference type="GO" id="GO:0003729">
    <property type="term" value="F:mRNA binding"/>
    <property type="evidence" value="ECO:0007669"/>
    <property type="project" value="InterPro"/>
</dbReference>
<evidence type="ECO:0000313" key="12">
    <source>
        <dbReference type="Proteomes" id="UP001054252"/>
    </source>
</evidence>
<evidence type="ECO:0000256" key="6">
    <source>
        <dbReference type="ARBA" id="ARBA00057395"/>
    </source>
</evidence>
<feature type="domain" description="RRM" evidence="10">
    <location>
        <begin position="81"/>
        <end position="161"/>
    </location>
</feature>
<dbReference type="InterPro" id="IPR035979">
    <property type="entry name" value="RBD_domain_sf"/>
</dbReference>
<dbReference type="CDD" id="cd12345">
    <property type="entry name" value="RRM2_SECp43_like"/>
    <property type="match status" value="1"/>
</dbReference>
<dbReference type="PANTHER" id="PTHR47640">
    <property type="entry name" value="TRNA SELENOCYSTEINE 1-ASSOCIATED PROTEIN 1-RELATED-RELATED"/>
    <property type="match status" value="1"/>
</dbReference>
<dbReference type="InterPro" id="IPR000504">
    <property type="entry name" value="RRM_dom"/>
</dbReference>
<dbReference type="GO" id="GO:0005829">
    <property type="term" value="C:cytosol"/>
    <property type="evidence" value="ECO:0007669"/>
    <property type="project" value="TreeGrafter"/>
</dbReference>
<dbReference type="FunFam" id="3.30.70.330:FF:000451">
    <property type="entry name" value="Polyadenylate-binding protein RBP45C"/>
    <property type="match status" value="1"/>
</dbReference>
<evidence type="ECO:0000256" key="1">
    <source>
        <dbReference type="ARBA" id="ARBA00004123"/>
    </source>
</evidence>
<comment type="function">
    <text evidence="6">Heterogeneous nuclear ribonucleoprotein (hnRNP)-protein binding the poly(A) tail of mRNA and probably involved in some steps of pre-mRNA maturation.</text>
</comment>
<dbReference type="Proteomes" id="UP001054252">
    <property type="component" value="Unassembled WGS sequence"/>
</dbReference>
<dbReference type="InterPro" id="IPR012677">
    <property type="entry name" value="Nucleotide-bd_a/b_plait_sf"/>
</dbReference>
<dbReference type="Pfam" id="PF00076">
    <property type="entry name" value="RRM_1"/>
    <property type="match status" value="3"/>
</dbReference>
<comment type="subcellular location">
    <subcellularLocation>
        <location evidence="1">Nucleus</location>
    </subcellularLocation>
</comment>
<gene>
    <name evidence="11" type="ORF">SLEP1_g26416</name>
</gene>
<keyword evidence="4 8" id="KW-0694">RNA-binding</keyword>
<sequence>MMHQPAPGGVVPPPQMTGDPQQLQQYQQPTPQQWMMMQQQQQAPPQPVPPPAGWTPQPVPPPSQMQQYQAVQGAVGAGEIRSLWIGDLQQWMDENYLTGIFAHTGEVLSAKVIRNKQTGLPEGYGFIEFISRGAAERILQTYNGTSMPSTDQAFRLNWAALGPGEKRQDEGPDYTIFVGDLAADVTDYMLQETFKAVYPSIKGAKVVTDRTTGRSKGYGFVRFGDENEQIRAMTEMNGMLCSTRPMRIGPAANKKPLTMQQYPKATYQNTQGNPGENDPNNTTVFVGGLDPSVTEDQLKQVFSQVGELVHVKIPVGKHCGFVQFANRTTAEQALSMLNGSVLGGRNIRLSWGRSPSSKQGQLDQTQWNGGYYGYQGYEAYGYAPSAQDPNMYYGGYPGYGNYQQPGSYQQPQQVN</sequence>
<dbReference type="CDD" id="cd12344">
    <property type="entry name" value="RRM1_SECp43_like"/>
    <property type="match status" value="1"/>
</dbReference>
<proteinExistence type="inferred from homology"/>
<evidence type="ECO:0000256" key="2">
    <source>
        <dbReference type="ARBA" id="ARBA00022664"/>
    </source>
</evidence>
<dbReference type="FunFam" id="3.30.70.330:FF:000103">
    <property type="entry name" value="Polyadenylate-binding protein RBP47B"/>
    <property type="match status" value="1"/>
</dbReference>
<comment type="caution">
    <text evidence="11">The sequence shown here is derived from an EMBL/GenBank/DDBJ whole genome shotgun (WGS) entry which is preliminary data.</text>
</comment>
<keyword evidence="3" id="KW-0677">Repeat</keyword>
<evidence type="ECO:0000256" key="7">
    <source>
        <dbReference type="ARBA" id="ARBA00061708"/>
    </source>
</evidence>
<dbReference type="AlphaFoldDB" id="A0AAV5JPU7"/>